<feature type="transmembrane region" description="Helical" evidence="1">
    <location>
        <begin position="133"/>
        <end position="150"/>
    </location>
</feature>
<name>A0AAN8T6S5_SOLBU</name>
<keyword evidence="1" id="KW-0812">Transmembrane</keyword>
<keyword evidence="1" id="KW-0472">Membrane</keyword>
<feature type="transmembrane region" description="Helical" evidence="1">
    <location>
        <begin position="162"/>
        <end position="186"/>
    </location>
</feature>
<sequence>MFSETHHPIVMVVSDHPSQPFWSSIALDRSIDIEFEMLLSGGFQLTSMVILLFLPFHSFSIIMWYSVAWWMTRLGLTSFFFLASVITFVLESMPLVYPIGCIDWVGSNRGCIMAGGSHMVPKCERVGTLEEDMAYVFGVIVTVVTFRIHIKASMAVFVENSPLLTVKILFFILVEFSYFEVVLTFWKEAMDALAYRSTMRNPFISYEVDLVPFMYSPFHCFLDILPTILDIFPSPRHYLFGVMFPICPFIFIYEDLISKLVRFLHCSPC</sequence>
<gene>
    <name evidence="2" type="ORF">RDI58_020225</name>
</gene>
<dbReference type="Proteomes" id="UP001371456">
    <property type="component" value="Unassembled WGS sequence"/>
</dbReference>
<organism evidence="2 3">
    <name type="scientific">Solanum bulbocastanum</name>
    <name type="common">Wild potato</name>
    <dbReference type="NCBI Taxonomy" id="147425"/>
    <lineage>
        <taxon>Eukaryota</taxon>
        <taxon>Viridiplantae</taxon>
        <taxon>Streptophyta</taxon>
        <taxon>Embryophyta</taxon>
        <taxon>Tracheophyta</taxon>
        <taxon>Spermatophyta</taxon>
        <taxon>Magnoliopsida</taxon>
        <taxon>eudicotyledons</taxon>
        <taxon>Gunneridae</taxon>
        <taxon>Pentapetalae</taxon>
        <taxon>asterids</taxon>
        <taxon>lamiids</taxon>
        <taxon>Solanales</taxon>
        <taxon>Solanaceae</taxon>
        <taxon>Solanoideae</taxon>
        <taxon>Solaneae</taxon>
        <taxon>Solanum</taxon>
    </lineage>
</organism>
<accession>A0AAN8T6S5</accession>
<evidence type="ECO:0000313" key="3">
    <source>
        <dbReference type="Proteomes" id="UP001371456"/>
    </source>
</evidence>
<dbReference type="EMBL" id="JBANQN010000008">
    <property type="protein sequence ID" value="KAK6782429.1"/>
    <property type="molecule type" value="Genomic_DNA"/>
</dbReference>
<keyword evidence="3" id="KW-1185">Reference proteome</keyword>
<evidence type="ECO:0000313" key="2">
    <source>
        <dbReference type="EMBL" id="KAK6782429.1"/>
    </source>
</evidence>
<feature type="transmembrane region" description="Helical" evidence="1">
    <location>
        <begin position="45"/>
        <end position="67"/>
    </location>
</feature>
<feature type="transmembrane region" description="Helical" evidence="1">
    <location>
        <begin position="237"/>
        <end position="253"/>
    </location>
</feature>
<proteinExistence type="predicted"/>
<evidence type="ECO:0000256" key="1">
    <source>
        <dbReference type="SAM" id="Phobius"/>
    </source>
</evidence>
<feature type="transmembrane region" description="Helical" evidence="1">
    <location>
        <begin position="79"/>
        <end position="99"/>
    </location>
</feature>
<reference evidence="2 3" key="1">
    <citation type="submission" date="2024-02" db="EMBL/GenBank/DDBJ databases">
        <title>de novo genome assembly of Solanum bulbocastanum strain 11H21.</title>
        <authorList>
            <person name="Hosaka A.J."/>
        </authorList>
    </citation>
    <scope>NUCLEOTIDE SEQUENCE [LARGE SCALE GENOMIC DNA]</scope>
    <source>
        <tissue evidence="2">Young leaves</tissue>
    </source>
</reference>
<keyword evidence="1" id="KW-1133">Transmembrane helix</keyword>
<dbReference type="AlphaFoldDB" id="A0AAN8T6S5"/>
<protein>
    <submittedName>
        <fullName evidence="2">Uncharacterized protein</fullName>
    </submittedName>
</protein>
<comment type="caution">
    <text evidence="2">The sequence shown here is derived from an EMBL/GenBank/DDBJ whole genome shotgun (WGS) entry which is preliminary data.</text>
</comment>